<evidence type="ECO:0000313" key="3">
    <source>
        <dbReference type="Proteomes" id="UP000035265"/>
    </source>
</evidence>
<dbReference type="Proteomes" id="UP000035265">
    <property type="component" value="Unassembled WGS sequence"/>
</dbReference>
<dbReference type="PATRIC" id="fig|264251.5.peg.2647"/>
<evidence type="ECO:0000313" key="2">
    <source>
        <dbReference type="EMBL" id="KLN34331.1"/>
    </source>
</evidence>
<dbReference type="SMART" id="SM00871">
    <property type="entry name" value="AraC_E_bind"/>
    <property type="match status" value="1"/>
</dbReference>
<dbReference type="InterPro" id="IPR029442">
    <property type="entry name" value="GyrI-like"/>
</dbReference>
<dbReference type="InterPro" id="IPR010499">
    <property type="entry name" value="AraC_E-bd"/>
</dbReference>
<proteinExistence type="predicted"/>
<gene>
    <name evidence="2" type="ORF">FB00_13025</name>
</gene>
<organism evidence="2 3">
    <name type="scientific">Cellulosimicrobium funkei</name>
    <dbReference type="NCBI Taxonomy" id="264251"/>
    <lineage>
        <taxon>Bacteria</taxon>
        <taxon>Bacillati</taxon>
        <taxon>Actinomycetota</taxon>
        <taxon>Actinomycetes</taxon>
        <taxon>Micrococcales</taxon>
        <taxon>Promicromonosporaceae</taxon>
        <taxon>Cellulosimicrobium</taxon>
    </lineage>
</organism>
<feature type="domain" description="AraC effector-binding" evidence="1">
    <location>
        <begin position="8"/>
        <end position="169"/>
    </location>
</feature>
<comment type="caution">
    <text evidence="2">The sequence shown here is derived from an EMBL/GenBank/DDBJ whole genome shotgun (WGS) entry which is preliminary data.</text>
</comment>
<keyword evidence="3" id="KW-1185">Reference proteome</keyword>
<dbReference type="STRING" id="264251.FB00_13025"/>
<dbReference type="AlphaFoldDB" id="A0A0H2KLG6"/>
<evidence type="ECO:0000259" key="1">
    <source>
        <dbReference type="SMART" id="SM00871"/>
    </source>
</evidence>
<name>A0A0H2KLG6_9MICO</name>
<reference evidence="2 3" key="1">
    <citation type="submission" date="2014-05" db="EMBL/GenBank/DDBJ databases">
        <title>Cellulosimicrobium funkei U11 genome.</title>
        <authorList>
            <person name="Hu C."/>
            <person name="Gong Y."/>
            <person name="Wan W."/>
            <person name="Jiang M."/>
        </authorList>
    </citation>
    <scope>NUCLEOTIDE SEQUENCE [LARGE SCALE GENOMIC DNA]</scope>
    <source>
        <strain evidence="2 3">U11</strain>
    </source>
</reference>
<protein>
    <recommendedName>
        <fullName evidence="1">AraC effector-binding domain-containing protein</fullName>
    </recommendedName>
</protein>
<accession>A0A0H2KLG6</accession>
<dbReference type="EMBL" id="JNBQ01000016">
    <property type="protein sequence ID" value="KLN34331.1"/>
    <property type="molecule type" value="Genomic_DNA"/>
</dbReference>
<dbReference type="Gene3D" id="3.20.80.10">
    <property type="entry name" value="Regulatory factor, effector binding domain"/>
    <property type="match status" value="1"/>
</dbReference>
<sequence>MTEPSMTDDIRLTQWSDDVEHTVGLRQLLPWDRLSDVCGRAFPALSRALEDADVRITGPPYARYRDSSEERFDVEVGFPVKEAVAPGRVTVAVPVGGSLETGGLPRGRAVEAVHVGSHGTLPLTYAHMEEWARARGLEPSDQLWEFYEIGPDTDPDPRTWRTRVFMPVSAPVHETCERDTR</sequence>
<dbReference type="InterPro" id="IPR011256">
    <property type="entry name" value="Reg_factor_effector_dom_sf"/>
</dbReference>
<dbReference type="SUPFAM" id="SSF55136">
    <property type="entry name" value="Probable bacterial effector-binding domain"/>
    <property type="match status" value="1"/>
</dbReference>
<dbReference type="Pfam" id="PF06445">
    <property type="entry name" value="GyrI-like"/>
    <property type="match status" value="1"/>
</dbReference>